<feature type="domain" description="ABC transmembrane type-1" evidence="10">
    <location>
        <begin position="7"/>
        <end position="275"/>
    </location>
</feature>
<reference evidence="11" key="1">
    <citation type="submission" date="2014-05" db="EMBL/GenBank/DDBJ databases">
        <title>Key roles for freshwater Actinobacteria revealed by deep metagenomic sequencing.</title>
        <authorList>
            <person name="Ghai R."/>
            <person name="Mizuno C.M."/>
            <person name="Picazo A."/>
            <person name="Camacho A."/>
            <person name="Rodriguez-Valera F."/>
        </authorList>
    </citation>
    <scope>NUCLEOTIDE SEQUENCE</scope>
</reference>
<dbReference type="SUPFAM" id="SSF52540">
    <property type="entry name" value="P-loop containing nucleoside triphosphate hydrolases"/>
    <property type="match status" value="1"/>
</dbReference>
<evidence type="ECO:0000256" key="6">
    <source>
        <dbReference type="ARBA" id="ARBA00023136"/>
    </source>
</evidence>
<keyword evidence="7" id="KW-0175">Coiled coil</keyword>
<evidence type="ECO:0000256" key="1">
    <source>
        <dbReference type="ARBA" id="ARBA00004141"/>
    </source>
</evidence>
<evidence type="ECO:0000256" key="3">
    <source>
        <dbReference type="ARBA" id="ARBA00022741"/>
    </source>
</evidence>
<evidence type="ECO:0000256" key="7">
    <source>
        <dbReference type="SAM" id="Coils"/>
    </source>
</evidence>
<dbReference type="InterPro" id="IPR027417">
    <property type="entry name" value="P-loop_NTPase"/>
</dbReference>
<dbReference type="Pfam" id="PF00005">
    <property type="entry name" value="ABC_tran"/>
    <property type="match status" value="1"/>
</dbReference>
<feature type="transmembrane region" description="Helical" evidence="8">
    <location>
        <begin position="7"/>
        <end position="27"/>
    </location>
</feature>
<comment type="caution">
    <text evidence="11">The sequence shown here is derived from an EMBL/GenBank/DDBJ whole genome shotgun (WGS) entry which is preliminary data.</text>
</comment>
<feature type="transmembrane region" description="Helical" evidence="8">
    <location>
        <begin position="118"/>
        <end position="137"/>
    </location>
</feature>
<dbReference type="InterPro" id="IPR003439">
    <property type="entry name" value="ABC_transporter-like_ATP-bd"/>
</dbReference>
<dbReference type="GO" id="GO:0045454">
    <property type="term" value="P:cell redox homeostasis"/>
    <property type="evidence" value="ECO:0007669"/>
    <property type="project" value="InterPro"/>
</dbReference>
<keyword evidence="2 8" id="KW-0812">Transmembrane</keyword>
<feature type="transmembrane region" description="Helical" evidence="8">
    <location>
        <begin position="255"/>
        <end position="278"/>
    </location>
</feature>
<dbReference type="Gene3D" id="1.20.1560.10">
    <property type="entry name" value="ABC transporter type 1, transmembrane domain"/>
    <property type="match status" value="1"/>
</dbReference>
<dbReference type="PROSITE" id="PS50929">
    <property type="entry name" value="ABC_TM1F"/>
    <property type="match status" value="1"/>
</dbReference>
<feature type="transmembrane region" description="Helical" evidence="8">
    <location>
        <begin position="33"/>
        <end position="51"/>
    </location>
</feature>
<dbReference type="InterPro" id="IPR039421">
    <property type="entry name" value="Type_1_exporter"/>
</dbReference>
<protein>
    <recommendedName>
        <fullName evidence="12">Thiol reductant ABC exporter subunit CydC</fullName>
    </recommendedName>
</protein>
<dbReference type="GO" id="GO:0034040">
    <property type="term" value="F:ATPase-coupled lipid transmembrane transporter activity"/>
    <property type="evidence" value="ECO:0007669"/>
    <property type="project" value="TreeGrafter"/>
</dbReference>
<dbReference type="InterPro" id="IPR011527">
    <property type="entry name" value="ABC1_TM_dom"/>
</dbReference>
<evidence type="ECO:0008006" key="12">
    <source>
        <dbReference type="Google" id="ProtNLM"/>
    </source>
</evidence>
<dbReference type="NCBIfam" id="TIGR02868">
    <property type="entry name" value="CydC"/>
    <property type="match status" value="1"/>
</dbReference>
<proteinExistence type="predicted"/>
<dbReference type="AlphaFoldDB" id="A0A094PYW2"/>
<evidence type="ECO:0000256" key="4">
    <source>
        <dbReference type="ARBA" id="ARBA00022840"/>
    </source>
</evidence>
<evidence type="ECO:0000256" key="2">
    <source>
        <dbReference type="ARBA" id="ARBA00022692"/>
    </source>
</evidence>
<feature type="coiled-coil region" evidence="7">
    <location>
        <begin position="165"/>
        <end position="219"/>
    </location>
</feature>
<dbReference type="InterPro" id="IPR036640">
    <property type="entry name" value="ABC1_TM_sf"/>
</dbReference>
<organism evidence="11">
    <name type="scientific">freshwater metagenome</name>
    <dbReference type="NCBI Taxonomy" id="449393"/>
    <lineage>
        <taxon>unclassified sequences</taxon>
        <taxon>metagenomes</taxon>
        <taxon>ecological metagenomes</taxon>
    </lineage>
</organism>
<accession>A0A094PYW2</accession>
<feature type="transmembrane region" description="Helical" evidence="8">
    <location>
        <begin position="143"/>
        <end position="162"/>
    </location>
</feature>
<evidence type="ECO:0000256" key="5">
    <source>
        <dbReference type="ARBA" id="ARBA00022989"/>
    </source>
</evidence>
<dbReference type="GO" id="GO:0005524">
    <property type="term" value="F:ATP binding"/>
    <property type="evidence" value="ECO:0007669"/>
    <property type="project" value="UniProtKB-KW"/>
</dbReference>
<dbReference type="EMBL" id="JNSK01000069">
    <property type="protein sequence ID" value="KGA16322.1"/>
    <property type="molecule type" value="Genomic_DNA"/>
</dbReference>
<keyword evidence="6 8" id="KW-0472">Membrane</keyword>
<name>A0A094PYW2_9ZZZZ</name>
<feature type="transmembrane region" description="Helical" evidence="8">
    <location>
        <begin position="227"/>
        <end position="249"/>
    </location>
</feature>
<dbReference type="PANTHER" id="PTHR24221:SF654">
    <property type="entry name" value="ATP-BINDING CASSETTE SUB-FAMILY B MEMBER 6"/>
    <property type="match status" value="1"/>
</dbReference>
<sequence>MIIASYLLGAFAFIGGIGLTVSSGWLITMAAQHPPILTLSVAIVGVRFFGISRSAARYSERVISHKAVFDRLTALRTSLYRKIAGSSIKFIQDFSSTAAVKTLVDDVERAQEYQLRVVLPRIAALIALITGSLLGLWVNFTSIFITGPALILTLLVYPKLILRNCQKSAQEIERLENEYTRAIEASTYGITEAEIYGYLAEIRQQSTDLANEISENEKKLISKSARFSYLTSLTIGSTLLSLVFLAFNLRRNEDIPAVQVAMLIFLPLVLFEAITAWYPNLFTAGKLTASAESVKNLANSSSDEPERIKQISEVTELVASELQVSWGKDFMNPVSFKVNRGDLLVIRGRSGSGKSTLAMGLLGLLPYQGALFANGVELDNRTELSDGIVGTVQRSHIFNTTVRENLKIANPDCSDEEVMKALQMVELTDLVGELEFGLDTQIGEFGRTLSGGEAKRLSVARALLSSADVVILDEPTEHLDQELASRIESSIRAHLSNRILIVITHSGWHKHDATLEMKALSSANL</sequence>
<dbReference type="PANTHER" id="PTHR24221">
    <property type="entry name" value="ATP-BINDING CASSETTE SUB-FAMILY B"/>
    <property type="match status" value="1"/>
</dbReference>
<dbReference type="GO" id="GO:0140359">
    <property type="term" value="F:ABC-type transporter activity"/>
    <property type="evidence" value="ECO:0007669"/>
    <property type="project" value="InterPro"/>
</dbReference>
<comment type="subcellular location">
    <subcellularLocation>
        <location evidence="1">Membrane</location>
        <topology evidence="1">Multi-pass membrane protein</topology>
    </subcellularLocation>
</comment>
<keyword evidence="3" id="KW-0547">Nucleotide-binding</keyword>
<keyword evidence="5 8" id="KW-1133">Transmembrane helix</keyword>
<evidence type="ECO:0000259" key="10">
    <source>
        <dbReference type="PROSITE" id="PS50929"/>
    </source>
</evidence>
<dbReference type="PROSITE" id="PS50893">
    <property type="entry name" value="ABC_TRANSPORTER_2"/>
    <property type="match status" value="1"/>
</dbReference>
<evidence type="ECO:0000259" key="9">
    <source>
        <dbReference type="PROSITE" id="PS50893"/>
    </source>
</evidence>
<dbReference type="GO" id="GO:0034775">
    <property type="term" value="P:glutathione transmembrane transport"/>
    <property type="evidence" value="ECO:0007669"/>
    <property type="project" value="InterPro"/>
</dbReference>
<evidence type="ECO:0000256" key="8">
    <source>
        <dbReference type="SAM" id="Phobius"/>
    </source>
</evidence>
<gene>
    <name evidence="11" type="ORF">GM50_14830</name>
</gene>
<evidence type="ECO:0000313" key="11">
    <source>
        <dbReference type="EMBL" id="KGA16322.1"/>
    </source>
</evidence>
<dbReference type="Gene3D" id="3.40.50.300">
    <property type="entry name" value="P-loop containing nucleotide triphosphate hydrolases"/>
    <property type="match status" value="1"/>
</dbReference>
<dbReference type="InterPro" id="IPR014223">
    <property type="entry name" value="ABC_CydC/D"/>
</dbReference>
<feature type="domain" description="ABC transporter" evidence="9">
    <location>
        <begin position="306"/>
        <end position="525"/>
    </location>
</feature>
<keyword evidence="4" id="KW-0067">ATP-binding</keyword>
<dbReference type="SMART" id="SM00382">
    <property type="entry name" value="AAA"/>
    <property type="match status" value="1"/>
</dbReference>
<dbReference type="GO" id="GO:0016020">
    <property type="term" value="C:membrane"/>
    <property type="evidence" value="ECO:0007669"/>
    <property type="project" value="UniProtKB-SubCell"/>
</dbReference>
<dbReference type="GO" id="GO:0016887">
    <property type="term" value="F:ATP hydrolysis activity"/>
    <property type="evidence" value="ECO:0007669"/>
    <property type="project" value="InterPro"/>
</dbReference>
<dbReference type="InterPro" id="IPR017871">
    <property type="entry name" value="ABC_transporter-like_CS"/>
</dbReference>
<dbReference type="PROSITE" id="PS00211">
    <property type="entry name" value="ABC_TRANSPORTER_1"/>
    <property type="match status" value="1"/>
</dbReference>
<dbReference type="InterPro" id="IPR003593">
    <property type="entry name" value="AAA+_ATPase"/>
</dbReference>
<dbReference type="SUPFAM" id="SSF90123">
    <property type="entry name" value="ABC transporter transmembrane region"/>
    <property type="match status" value="1"/>
</dbReference>